<dbReference type="InterPro" id="IPR036976">
    <property type="entry name" value="RimM_N_sf"/>
</dbReference>
<dbReference type="InterPro" id="IPR011961">
    <property type="entry name" value="RimM"/>
</dbReference>
<dbReference type="EMBL" id="DVHB01000019">
    <property type="protein sequence ID" value="HIR38921.1"/>
    <property type="molecule type" value="Genomic_DNA"/>
</dbReference>
<dbReference type="PANTHER" id="PTHR33692">
    <property type="entry name" value="RIBOSOME MATURATION FACTOR RIMM"/>
    <property type="match status" value="1"/>
</dbReference>
<comment type="function">
    <text evidence="5">An accessory protein needed during the final step in the assembly of 30S ribosomal subunit, possibly for assembly of the head region. Essential for efficient processing of 16S rRNA. May be needed both before and after RbfA during the maturation of 16S rRNA. It has affinity for free ribosomal 30S subunits but not for 70S ribosomes.</text>
</comment>
<dbReference type="SUPFAM" id="SSF50346">
    <property type="entry name" value="PRC-barrel domain"/>
    <property type="match status" value="1"/>
</dbReference>
<evidence type="ECO:0000259" key="7">
    <source>
        <dbReference type="Pfam" id="PF05239"/>
    </source>
</evidence>
<dbReference type="Gene3D" id="2.30.30.240">
    <property type="entry name" value="PRC-barrel domain"/>
    <property type="match status" value="1"/>
</dbReference>
<dbReference type="AlphaFoldDB" id="A0A9D1AGV7"/>
<comment type="domain">
    <text evidence="5">The PRC barrel domain binds ribosomal protein uS19.</text>
</comment>
<feature type="domain" description="PRC-barrel" evidence="7">
    <location>
        <begin position="90"/>
        <end position="157"/>
    </location>
</feature>
<dbReference type="Proteomes" id="UP000824179">
    <property type="component" value="Unassembled WGS sequence"/>
</dbReference>
<dbReference type="GO" id="GO:0005840">
    <property type="term" value="C:ribosome"/>
    <property type="evidence" value="ECO:0007669"/>
    <property type="project" value="InterPro"/>
</dbReference>
<dbReference type="GO" id="GO:0006364">
    <property type="term" value="P:rRNA processing"/>
    <property type="evidence" value="ECO:0007669"/>
    <property type="project" value="UniProtKB-UniRule"/>
</dbReference>
<feature type="domain" description="RimM N-terminal" evidence="6">
    <location>
        <begin position="7"/>
        <end position="83"/>
    </location>
</feature>
<evidence type="ECO:0000313" key="9">
    <source>
        <dbReference type="Proteomes" id="UP000824179"/>
    </source>
</evidence>
<organism evidence="8 9">
    <name type="scientific">Candidatus Coproplasma stercoripullorum</name>
    <dbReference type="NCBI Taxonomy" id="2840751"/>
    <lineage>
        <taxon>Bacteria</taxon>
        <taxon>Bacillati</taxon>
        <taxon>Bacillota</taxon>
        <taxon>Clostridia</taxon>
        <taxon>Eubacteriales</taxon>
        <taxon>Candidatus Coproplasma</taxon>
    </lineage>
</organism>
<sequence length="166" mass="18299">MQKYLTVATILKPQGIRGEVKVMPFTDSAEDLKSFSKVIIDGTEYKVLACRAAGGYAYLTLRGVPDRNAAELLRGREVLVDRAEAPELPEDRVYIADVVGCMLVTEEGKELGEITDITPARTDIYTVKMGEREVMFPSADGVIVEIDEDGGKVTVNEKRFKEVALL</sequence>
<keyword evidence="1 5" id="KW-0963">Cytoplasm</keyword>
<dbReference type="HAMAP" id="MF_00014">
    <property type="entry name" value="Ribosome_mat_RimM"/>
    <property type="match status" value="1"/>
</dbReference>
<reference evidence="8" key="1">
    <citation type="submission" date="2020-10" db="EMBL/GenBank/DDBJ databases">
        <authorList>
            <person name="Gilroy R."/>
        </authorList>
    </citation>
    <scope>NUCLEOTIDE SEQUENCE</scope>
    <source>
        <strain evidence="8">ChiW25-3613</strain>
    </source>
</reference>
<dbReference type="Gene3D" id="2.40.30.60">
    <property type="entry name" value="RimM"/>
    <property type="match status" value="1"/>
</dbReference>
<accession>A0A9D1AGV7</accession>
<reference evidence="8" key="2">
    <citation type="journal article" date="2021" name="PeerJ">
        <title>Extensive microbial diversity within the chicken gut microbiome revealed by metagenomics and culture.</title>
        <authorList>
            <person name="Gilroy R."/>
            <person name="Ravi A."/>
            <person name="Getino M."/>
            <person name="Pursley I."/>
            <person name="Horton D.L."/>
            <person name="Alikhan N.F."/>
            <person name="Baker D."/>
            <person name="Gharbi K."/>
            <person name="Hall N."/>
            <person name="Watson M."/>
            <person name="Adriaenssens E.M."/>
            <person name="Foster-Nyarko E."/>
            <person name="Jarju S."/>
            <person name="Secka A."/>
            <person name="Antonio M."/>
            <person name="Oren A."/>
            <person name="Chaudhuri R.R."/>
            <person name="La Ragione R."/>
            <person name="Hildebrand F."/>
            <person name="Pallen M.J."/>
        </authorList>
    </citation>
    <scope>NUCLEOTIDE SEQUENCE</scope>
    <source>
        <strain evidence="8">ChiW25-3613</strain>
    </source>
</reference>
<dbReference type="GO" id="GO:0042274">
    <property type="term" value="P:ribosomal small subunit biogenesis"/>
    <property type="evidence" value="ECO:0007669"/>
    <property type="project" value="UniProtKB-UniRule"/>
</dbReference>
<comment type="subcellular location">
    <subcellularLocation>
        <location evidence="5">Cytoplasm</location>
    </subcellularLocation>
</comment>
<evidence type="ECO:0000256" key="2">
    <source>
        <dbReference type="ARBA" id="ARBA00022517"/>
    </source>
</evidence>
<evidence type="ECO:0000313" key="8">
    <source>
        <dbReference type="EMBL" id="HIR38921.1"/>
    </source>
</evidence>
<dbReference type="InterPro" id="IPR009000">
    <property type="entry name" value="Transl_B-barrel_sf"/>
</dbReference>
<evidence type="ECO:0000256" key="5">
    <source>
        <dbReference type="HAMAP-Rule" id="MF_00014"/>
    </source>
</evidence>
<evidence type="ECO:0000259" key="6">
    <source>
        <dbReference type="Pfam" id="PF01782"/>
    </source>
</evidence>
<comment type="caution">
    <text evidence="8">The sequence shown here is derived from an EMBL/GenBank/DDBJ whole genome shotgun (WGS) entry which is preliminary data.</text>
</comment>
<keyword evidence="3 5" id="KW-0698">rRNA processing</keyword>
<dbReference type="InterPro" id="IPR002676">
    <property type="entry name" value="RimM_N"/>
</dbReference>
<keyword evidence="2 5" id="KW-0690">Ribosome biogenesis</keyword>
<dbReference type="Pfam" id="PF05239">
    <property type="entry name" value="PRC"/>
    <property type="match status" value="1"/>
</dbReference>
<dbReference type="NCBIfam" id="TIGR02273">
    <property type="entry name" value="16S_RimM"/>
    <property type="match status" value="1"/>
</dbReference>
<name>A0A9D1AGV7_9FIRM</name>
<dbReference type="GO" id="GO:0005737">
    <property type="term" value="C:cytoplasm"/>
    <property type="evidence" value="ECO:0007669"/>
    <property type="project" value="UniProtKB-SubCell"/>
</dbReference>
<dbReference type="InterPro" id="IPR027275">
    <property type="entry name" value="PRC-brl_dom"/>
</dbReference>
<comment type="similarity">
    <text evidence="5">Belongs to the RimM family.</text>
</comment>
<protein>
    <recommendedName>
        <fullName evidence="5">Ribosome maturation factor RimM</fullName>
    </recommendedName>
</protein>
<comment type="subunit">
    <text evidence="5">Binds ribosomal protein uS19.</text>
</comment>
<dbReference type="InterPro" id="IPR011033">
    <property type="entry name" value="PRC_barrel-like_sf"/>
</dbReference>
<dbReference type="PANTHER" id="PTHR33692:SF1">
    <property type="entry name" value="RIBOSOME MATURATION FACTOR RIMM"/>
    <property type="match status" value="1"/>
</dbReference>
<dbReference type="SUPFAM" id="SSF50447">
    <property type="entry name" value="Translation proteins"/>
    <property type="match status" value="1"/>
</dbReference>
<keyword evidence="4 5" id="KW-0143">Chaperone</keyword>
<gene>
    <name evidence="5 8" type="primary">rimM</name>
    <name evidence="8" type="ORF">IAB90_00905</name>
</gene>
<dbReference type="Pfam" id="PF01782">
    <property type="entry name" value="RimM"/>
    <property type="match status" value="1"/>
</dbReference>
<evidence type="ECO:0000256" key="4">
    <source>
        <dbReference type="ARBA" id="ARBA00023186"/>
    </source>
</evidence>
<evidence type="ECO:0000256" key="3">
    <source>
        <dbReference type="ARBA" id="ARBA00022552"/>
    </source>
</evidence>
<evidence type="ECO:0000256" key="1">
    <source>
        <dbReference type="ARBA" id="ARBA00022490"/>
    </source>
</evidence>
<proteinExistence type="inferred from homology"/>
<dbReference type="GO" id="GO:0043022">
    <property type="term" value="F:ribosome binding"/>
    <property type="evidence" value="ECO:0007669"/>
    <property type="project" value="InterPro"/>
</dbReference>